<evidence type="ECO:0000256" key="1">
    <source>
        <dbReference type="SAM" id="SignalP"/>
    </source>
</evidence>
<dbReference type="PROSITE" id="PS51257">
    <property type="entry name" value="PROKAR_LIPOPROTEIN"/>
    <property type="match status" value="1"/>
</dbReference>
<dbReference type="Proteomes" id="UP001055105">
    <property type="component" value="Unassembled WGS sequence"/>
</dbReference>
<evidence type="ECO:0000313" key="3">
    <source>
        <dbReference type="EMBL" id="KAA3159420.1"/>
    </source>
</evidence>
<keyword evidence="2" id="KW-0378">Hydrolase</keyword>
<dbReference type="Gene3D" id="3.20.20.80">
    <property type="entry name" value="Glycosidases"/>
    <property type="match status" value="1"/>
</dbReference>
<dbReference type="EMBL" id="BQOL01000001">
    <property type="protein sequence ID" value="GKI18883.1"/>
    <property type="molecule type" value="Genomic_DNA"/>
</dbReference>
<reference evidence="2" key="2">
    <citation type="submission" date="2022-01" db="EMBL/GenBank/DDBJ databases">
        <title>Novel bile acid biosynthetic pathways are enriched in the microbiome of centenarians.</title>
        <authorList>
            <person name="Sato Y."/>
            <person name="Atarashi K."/>
            <person name="Plichta R.D."/>
            <person name="Arai Y."/>
            <person name="Sasajima S."/>
            <person name="Kearney M.S."/>
            <person name="Suda W."/>
            <person name="Takeshita K."/>
            <person name="Sasaki T."/>
            <person name="Okamoto S."/>
            <person name="Skelly N.A."/>
            <person name="Okamura Y."/>
            <person name="Vlamakis H."/>
            <person name="Li Y."/>
            <person name="Tanoue T."/>
            <person name="Takei H."/>
            <person name="Nittono H."/>
            <person name="Narushima S."/>
            <person name="Irie J."/>
            <person name="Itoh H."/>
            <person name="Moriya K."/>
            <person name="Sugiura Y."/>
            <person name="Suematsu M."/>
            <person name="Moritoki N."/>
            <person name="Shibata S."/>
            <person name="Littman R.D."/>
            <person name="Fischbach A.M."/>
            <person name="Uwamino Y."/>
            <person name="Inoue T."/>
            <person name="Honda A."/>
            <person name="Hattori M."/>
            <person name="Murai T."/>
            <person name="Xavier J.R."/>
            <person name="Hirose N."/>
            <person name="Honda K."/>
        </authorList>
    </citation>
    <scope>NUCLEOTIDE SEQUENCE</scope>
    <source>
        <strain evidence="2">CE91-St16</strain>
    </source>
</reference>
<name>A0A5B5VPU9_9BACT</name>
<reference evidence="3 4" key="1">
    <citation type="journal article" date="2019" name="Nat. Med.">
        <title>A library of human gut bacterial isolates paired with longitudinal multiomics data enables mechanistic microbiome research.</title>
        <authorList>
            <person name="Poyet M."/>
            <person name="Groussin M."/>
            <person name="Gibbons S.M."/>
            <person name="Avila-Pacheco J."/>
            <person name="Jiang X."/>
            <person name="Kearney S.M."/>
            <person name="Perrotta A.R."/>
            <person name="Berdy B."/>
            <person name="Zhao S."/>
            <person name="Lieberman T.D."/>
            <person name="Swanson P.K."/>
            <person name="Smith M."/>
            <person name="Roesemann S."/>
            <person name="Alexander J.E."/>
            <person name="Rich S.A."/>
            <person name="Livny J."/>
            <person name="Vlamakis H."/>
            <person name="Clish C."/>
            <person name="Bullock K."/>
            <person name="Deik A."/>
            <person name="Scott J."/>
            <person name="Pierce K.A."/>
            <person name="Xavier R.J."/>
            <person name="Alm E.J."/>
        </authorList>
    </citation>
    <scope>NUCLEOTIDE SEQUENCE [LARGE SCALE GENOMIC DNA]</scope>
    <source>
        <strain evidence="3 4">BIOML-A1</strain>
    </source>
</reference>
<dbReference type="GO" id="GO:0004553">
    <property type="term" value="F:hydrolase activity, hydrolyzing O-glycosyl compounds"/>
    <property type="evidence" value="ECO:0007669"/>
    <property type="project" value="InterPro"/>
</dbReference>
<keyword evidence="1" id="KW-0732">Signal</keyword>
<dbReference type="Proteomes" id="UP000324870">
    <property type="component" value="Unassembled WGS sequence"/>
</dbReference>
<dbReference type="RefSeq" id="WP_009597267.1">
    <property type="nucleotide sequence ID" value="NZ_AP025581.1"/>
</dbReference>
<evidence type="ECO:0000313" key="2">
    <source>
        <dbReference type="EMBL" id="GKI18883.1"/>
    </source>
</evidence>
<dbReference type="AlphaFoldDB" id="A0A5B5VPU9"/>
<organism evidence="2 5">
    <name type="scientific">Alistipes finegoldii</name>
    <dbReference type="NCBI Taxonomy" id="214856"/>
    <lineage>
        <taxon>Bacteria</taxon>
        <taxon>Pseudomonadati</taxon>
        <taxon>Bacteroidota</taxon>
        <taxon>Bacteroidia</taxon>
        <taxon>Bacteroidales</taxon>
        <taxon>Rikenellaceae</taxon>
        <taxon>Alistipes</taxon>
    </lineage>
</organism>
<dbReference type="Pfam" id="PF16141">
    <property type="entry name" value="GH18_BT1044-like"/>
    <property type="match status" value="1"/>
</dbReference>
<dbReference type="SUPFAM" id="SSF51445">
    <property type="entry name" value="(Trans)glycosidases"/>
    <property type="match status" value="1"/>
</dbReference>
<dbReference type="GO" id="GO:0005975">
    <property type="term" value="P:carbohydrate metabolic process"/>
    <property type="evidence" value="ECO:0007669"/>
    <property type="project" value="InterPro"/>
</dbReference>
<dbReference type="EMBL" id="VVND01000009">
    <property type="protein sequence ID" value="KAA3159420.1"/>
    <property type="molecule type" value="Genomic_DNA"/>
</dbReference>
<gene>
    <name evidence="2" type="ORF">CE91St16_17910</name>
    <name evidence="3" type="ORF">F2A26_07145</name>
</gene>
<dbReference type="InterPro" id="IPR001579">
    <property type="entry name" value="Glyco_hydro_18_chit_AS"/>
</dbReference>
<dbReference type="OMA" id="MHADASH"/>
<evidence type="ECO:0000313" key="4">
    <source>
        <dbReference type="Proteomes" id="UP000324870"/>
    </source>
</evidence>
<dbReference type="PROSITE" id="PS01095">
    <property type="entry name" value="GH18_1"/>
    <property type="match status" value="1"/>
</dbReference>
<evidence type="ECO:0000313" key="5">
    <source>
        <dbReference type="Proteomes" id="UP001055105"/>
    </source>
</evidence>
<keyword evidence="4" id="KW-1185">Reference proteome</keyword>
<accession>A0A5B5VPU9</accession>
<protein>
    <submittedName>
        <fullName evidence="2">Glycosyl hydrolase</fullName>
    </submittedName>
</protein>
<feature type="chain" id="PRO_5044618560" evidence="1">
    <location>
        <begin position="26"/>
        <end position="327"/>
    </location>
</feature>
<sequence>MKKTITTLAVIFAVCAGFTACDTDAEPLNLQPAYKYSEEYYANLRAYKDTFKERSLCFVWFSDYDQSYSMAYRFAGLPDSVDICSLWGGYPDPVKNPLAYKEMWEMRNKKGTRLVMPTIIRIMENDNFANFGLTYEDMVNQTTTIDPDGVYPDWCVLYGNHLLKDVWEYGIDGLDLDYEPESSDERNYGIYGDRMTLFVQYLGQFIGPMSPNPEKLLIVDGHTPPAETEPYLDYYVKQNYGSSSVSFTSTFPYEKQVFTENIGAYWQTGGGMEAQAAAKAPEGHFKGGFGAFFCLRDYHTSDSGADKEIPYGHLRRAIQLQNPAVTK</sequence>
<dbReference type="InterPro" id="IPR032320">
    <property type="entry name" value="GH18_BT1044-like"/>
</dbReference>
<comment type="caution">
    <text evidence="2">The sequence shown here is derived from an EMBL/GenBank/DDBJ whole genome shotgun (WGS) entry which is preliminary data.</text>
</comment>
<dbReference type="InterPro" id="IPR017853">
    <property type="entry name" value="GH"/>
</dbReference>
<feature type="signal peptide" evidence="1">
    <location>
        <begin position="1"/>
        <end position="25"/>
    </location>
</feature>
<proteinExistence type="predicted"/>